<dbReference type="EMBL" id="JBHRZO010000006">
    <property type="protein sequence ID" value="MFC3847217.1"/>
    <property type="molecule type" value="Genomic_DNA"/>
</dbReference>
<dbReference type="Pfam" id="PF03372">
    <property type="entry name" value="Exo_endo_phos"/>
    <property type="match status" value="1"/>
</dbReference>
<reference evidence="9" key="1">
    <citation type="journal article" date="2019" name="Int. J. Syst. Evol. Microbiol.">
        <title>The Global Catalogue of Microorganisms (GCM) 10K type strain sequencing project: providing services to taxonomists for standard genome sequencing and annotation.</title>
        <authorList>
            <consortium name="The Broad Institute Genomics Platform"/>
            <consortium name="The Broad Institute Genome Sequencing Center for Infectious Disease"/>
            <person name="Wu L."/>
            <person name="Ma J."/>
        </authorList>
    </citation>
    <scope>NUCLEOTIDE SEQUENCE [LARGE SCALE GENOMIC DNA]</scope>
    <source>
        <strain evidence="9">CCUG 53816</strain>
    </source>
</reference>
<dbReference type="RefSeq" id="WP_104751717.1">
    <property type="nucleotide sequence ID" value="NZ_FZMF01000005.1"/>
</dbReference>
<dbReference type="InterPro" id="IPR020847">
    <property type="entry name" value="AP_endonuclease_F1_BS"/>
</dbReference>
<keyword evidence="6" id="KW-0460">Magnesium</keyword>
<dbReference type="Proteomes" id="UP001595783">
    <property type="component" value="Unassembled WGS sequence"/>
</dbReference>
<evidence type="ECO:0000256" key="6">
    <source>
        <dbReference type="ARBA" id="ARBA00022842"/>
    </source>
</evidence>
<dbReference type="InterPro" id="IPR005135">
    <property type="entry name" value="Endo/exonuclease/phosphatase"/>
</dbReference>
<dbReference type="InterPro" id="IPR036691">
    <property type="entry name" value="Endo/exonu/phosph_ase_sf"/>
</dbReference>
<sequence length="259" mass="30017">MRLISWNVNGLRACMQKGFKEFLLASEADIFCVQETKMQPEQADFAFENYHAFWNSAQKKGYSGVLTLSKNAPLSVRYGLGLEEHDNEGRVITCEYENFYLVNVYTPNSQRGLLRLPYRLQWESAFRDFLQNLARHKGVVVCGDLNVAHNEIDLTNPQSNRYNAGFSDPERDAFRQLLQLGFLDTYRHFYPNQTEVYTWWSYMSQARARNIGWRIDYFLVSQNLQNQLADAQIHAHVLGSDHCPVSLEISVPNESQKTL</sequence>
<dbReference type="CDD" id="cd09087">
    <property type="entry name" value="Ape1-like_AP-endo"/>
    <property type="match status" value="1"/>
</dbReference>
<dbReference type="PANTHER" id="PTHR22748:SF6">
    <property type="entry name" value="DNA-(APURINIC OR APYRIMIDINIC SITE) ENDONUCLEASE"/>
    <property type="match status" value="1"/>
</dbReference>
<dbReference type="PANTHER" id="PTHR22748">
    <property type="entry name" value="AP ENDONUCLEASE"/>
    <property type="match status" value="1"/>
</dbReference>
<dbReference type="SUPFAM" id="SSF56219">
    <property type="entry name" value="DNase I-like"/>
    <property type="match status" value="1"/>
</dbReference>
<dbReference type="PROSITE" id="PS00726">
    <property type="entry name" value="AP_NUCLEASE_F1_1"/>
    <property type="match status" value="1"/>
</dbReference>
<dbReference type="PROSITE" id="PS51435">
    <property type="entry name" value="AP_NUCLEASE_F1_4"/>
    <property type="match status" value="1"/>
</dbReference>
<dbReference type="GO" id="GO:0008311">
    <property type="term" value="F:double-stranded DNA 3'-5' DNA exonuclease activity"/>
    <property type="evidence" value="ECO:0007669"/>
    <property type="project" value="UniProtKB-EC"/>
</dbReference>
<keyword evidence="9" id="KW-1185">Reference proteome</keyword>
<evidence type="ECO:0000256" key="1">
    <source>
        <dbReference type="ARBA" id="ARBA00001936"/>
    </source>
</evidence>
<dbReference type="EC" id="3.1.11.2" evidence="8"/>
<dbReference type="Gene3D" id="3.60.10.10">
    <property type="entry name" value="Endonuclease/exonuclease/phosphatase"/>
    <property type="match status" value="1"/>
</dbReference>
<organism evidence="8 9">
    <name type="scientific">Helicobacter baculiformis</name>
    <dbReference type="NCBI Taxonomy" id="427351"/>
    <lineage>
        <taxon>Bacteria</taxon>
        <taxon>Pseudomonadati</taxon>
        <taxon>Campylobacterota</taxon>
        <taxon>Epsilonproteobacteria</taxon>
        <taxon>Campylobacterales</taxon>
        <taxon>Helicobacteraceae</taxon>
        <taxon>Helicobacter</taxon>
    </lineage>
</organism>
<evidence type="ECO:0000259" key="7">
    <source>
        <dbReference type="Pfam" id="PF03372"/>
    </source>
</evidence>
<feature type="domain" description="Endonuclease/exonuclease/phosphatase" evidence="7">
    <location>
        <begin position="4"/>
        <end position="242"/>
    </location>
</feature>
<gene>
    <name evidence="8" type="ORF">ACFOPX_01530</name>
</gene>
<evidence type="ECO:0000256" key="2">
    <source>
        <dbReference type="ARBA" id="ARBA00001946"/>
    </source>
</evidence>
<evidence type="ECO:0000313" key="9">
    <source>
        <dbReference type="Proteomes" id="UP001595783"/>
    </source>
</evidence>
<name>A0ABV7ZIE2_9HELI</name>
<evidence type="ECO:0000256" key="5">
    <source>
        <dbReference type="ARBA" id="ARBA00022801"/>
    </source>
</evidence>
<comment type="similarity">
    <text evidence="3">Belongs to the DNA repair enzymes AP/ExoA family.</text>
</comment>
<evidence type="ECO:0000313" key="8">
    <source>
        <dbReference type="EMBL" id="MFC3847217.1"/>
    </source>
</evidence>
<evidence type="ECO:0000256" key="3">
    <source>
        <dbReference type="ARBA" id="ARBA00007092"/>
    </source>
</evidence>
<comment type="caution">
    <text evidence="8">The sequence shown here is derived from an EMBL/GenBank/DDBJ whole genome shotgun (WGS) entry which is preliminary data.</text>
</comment>
<dbReference type="NCBIfam" id="TIGR00195">
    <property type="entry name" value="exoDNase_III"/>
    <property type="match status" value="1"/>
</dbReference>
<proteinExistence type="inferred from homology"/>
<dbReference type="NCBIfam" id="TIGR00633">
    <property type="entry name" value="xth"/>
    <property type="match status" value="1"/>
</dbReference>
<dbReference type="InterPro" id="IPR020848">
    <property type="entry name" value="AP_endonuclease_F1_CS"/>
</dbReference>
<protein>
    <submittedName>
        <fullName evidence="8">Exodeoxyribonuclease III</fullName>
        <ecNumber evidence="8">3.1.11.2</ecNumber>
    </submittedName>
</protein>
<evidence type="ECO:0000256" key="4">
    <source>
        <dbReference type="ARBA" id="ARBA00022723"/>
    </source>
</evidence>
<comment type="cofactor">
    <cofactor evidence="2">
        <name>Mg(2+)</name>
        <dbReference type="ChEBI" id="CHEBI:18420"/>
    </cofactor>
</comment>
<comment type="cofactor">
    <cofactor evidence="1">
        <name>Mn(2+)</name>
        <dbReference type="ChEBI" id="CHEBI:29035"/>
    </cofactor>
</comment>
<accession>A0ABV7ZIE2</accession>
<keyword evidence="5 8" id="KW-0378">Hydrolase</keyword>
<keyword evidence="4" id="KW-0479">Metal-binding</keyword>
<dbReference type="PROSITE" id="PS00727">
    <property type="entry name" value="AP_NUCLEASE_F1_2"/>
    <property type="match status" value="1"/>
</dbReference>
<dbReference type="InterPro" id="IPR004808">
    <property type="entry name" value="AP_endonuc_1"/>
</dbReference>
<dbReference type="PROSITE" id="PS00728">
    <property type="entry name" value="AP_NUCLEASE_F1_3"/>
    <property type="match status" value="1"/>
</dbReference>